<dbReference type="GO" id="GO:0005975">
    <property type="term" value="P:carbohydrate metabolic process"/>
    <property type="evidence" value="ECO:0007669"/>
    <property type="project" value="InterPro"/>
</dbReference>
<feature type="domain" description="NodB homology" evidence="1">
    <location>
        <begin position="37"/>
        <end position="185"/>
    </location>
</feature>
<dbReference type="GO" id="GO:0016810">
    <property type="term" value="F:hydrolase activity, acting on carbon-nitrogen (but not peptide) bonds"/>
    <property type="evidence" value="ECO:0007669"/>
    <property type="project" value="InterPro"/>
</dbReference>
<dbReference type="CDD" id="cd10929">
    <property type="entry name" value="CE4_u5"/>
    <property type="match status" value="1"/>
</dbReference>
<proteinExistence type="predicted"/>
<protein>
    <submittedName>
        <fullName evidence="2">Polysaccharide deacetylase</fullName>
    </submittedName>
</protein>
<keyword evidence="3" id="KW-1185">Reference proteome</keyword>
<dbReference type="Gene3D" id="3.20.20.370">
    <property type="entry name" value="Glycoside hydrolase/deacetylase"/>
    <property type="match status" value="1"/>
</dbReference>
<dbReference type="EMBL" id="AVPE01000004">
    <property type="protein sequence ID" value="KGX93012.1"/>
    <property type="molecule type" value="Genomic_DNA"/>
</dbReference>
<sequence length="337" mass="39212">MMGSGKLILSLDFELYWGLHDVFSIEQYEGNLTGTWEAIPAMLELFQDYEIHATWGIVGMLLASGREELYTLFPEHLPSYETPHYSAYEHCQEAKLDEQHGCYFAPDLVEAIAETPHQEVATHTFSHYYCLEEGQTEDNFRQDLLASKALHARKLQGCAPLTTILFPRNQTNEKYLNVCRELGLTSYRGNEESSIYEPSSFSDYRSVRSRVLRLIDAYVNITGSHTYPLPQYRHNELINLPSSRFLRPYVSNLKLLEGMRLKRITKAMTKAAKEGEVYHLWWHPHNFGRHLEENLAFLEKILQHYRKLQQLYGMESMSMQEAASEIEARVEQVREAY</sequence>
<name>A0A0A5IB25_9BACI</name>
<accession>A0A0A5IB25</accession>
<evidence type="ECO:0000259" key="1">
    <source>
        <dbReference type="Pfam" id="PF01522"/>
    </source>
</evidence>
<gene>
    <name evidence="2" type="ORF">N781_14165</name>
</gene>
<dbReference type="STRING" id="1385510.GCA_000425205_01665"/>
<dbReference type="SUPFAM" id="SSF88713">
    <property type="entry name" value="Glycoside hydrolase/deacetylase"/>
    <property type="match status" value="1"/>
</dbReference>
<dbReference type="eggNOG" id="COG0726">
    <property type="taxonomic scope" value="Bacteria"/>
</dbReference>
<dbReference type="AlphaFoldDB" id="A0A0A5IB25"/>
<reference evidence="2 3" key="1">
    <citation type="submission" date="2013-08" db="EMBL/GenBank/DDBJ databases">
        <authorList>
            <person name="Huang J."/>
            <person name="Wang G."/>
        </authorList>
    </citation>
    <scope>NUCLEOTIDE SEQUENCE [LARGE SCALE GENOMIC DNA]</scope>
    <source>
        <strain evidence="2 3">JSM 076056</strain>
    </source>
</reference>
<evidence type="ECO:0000313" key="2">
    <source>
        <dbReference type="EMBL" id="KGX93012.1"/>
    </source>
</evidence>
<comment type="caution">
    <text evidence="2">The sequence shown here is derived from an EMBL/GenBank/DDBJ whole genome shotgun (WGS) entry which is preliminary data.</text>
</comment>
<dbReference type="Pfam" id="PF01522">
    <property type="entry name" value="Polysacc_deac_1"/>
    <property type="match status" value="1"/>
</dbReference>
<evidence type="ECO:0000313" key="3">
    <source>
        <dbReference type="Proteomes" id="UP000030528"/>
    </source>
</evidence>
<organism evidence="2 3">
    <name type="scientific">Pontibacillus halophilus JSM 076056 = DSM 19796</name>
    <dbReference type="NCBI Taxonomy" id="1385510"/>
    <lineage>
        <taxon>Bacteria</taxon>
        <taxon>Bacillati</taxon>
        <taxon>Bacillota</taxon>
        <taxon>Bacilli</taxon>
        <taxon>Bacillales</taxon>
        <taxon>Bacillaceae</taxon>
        <taxon>Pontibacillus</taxon>
    </lineage>
</organism>
<dbReference type="Proteomes" id="UP000030528">
    <property type="component" value="Unassembled WGS sequence"/>
</dbReference>
<dbReference type="OrthoDB" id="7836272at2"/>
<dbReference type="InterPro" id="IPR011330">
    <property type="entry name" value="Glyco_hydro/deAcase_b/a-brl"/>
</dbReference>
<dbReference type="InterPro" id="IPR002509">
    <property type="entry name" value="NODB_dom"/>
</dbReference>